<dbReference type="PANTHER" id="PTHR34047">
    <property type="entry name" value="NUCLEAR INTRON MATURASE 1, MITOCHONDRIAL-RELATED"/>
    <property type="match status" value="1"/>
</dbReference>
<proteinExistence type="predicted"/>
<name>A0A563VSW1_9CYAN</name>
<sequence length="154" mass="17310">MLFSTANAIFLTQLDFCFVDIAFLVQEYLGAKLNRLFSALVNLSILPIILSYFCQSDLVVLDNGETIFPNEGTPQGGIISPLLANIALHGMESRIKEYAATWKGCKRDNKMSLSLIRYADDFVIIHKDQNVVKNCQRIIGEWLSVVGGYRDCNR</sequence>
<feature type="domain" description="Reverse transcriptase" evidence="1">
    <location>
        <begin position="1"/>
        <end position="154"/>
    </location>
</feature>
<dbReference type="PROSITE" id="PS50878">
    <property type="entry name" value="RT_POL"/>
    <property type="match status" value="1"/>
</dbReference>
<dbReference type="PANTHER" id="PTHR34047:SF10">
    <property type="entry name" value="GROUP II INTRON-ASSOCIATED OPEN READING FRAME"/>
    <property type="match status" value="1"/>
</dbReference>
<gene>
    <name evidence="2" type="ORF">H1P_2670013</name>
</gene>
<protein>
    <recommendedName>
        <fullName evidence="1">Reverse transcriptase domain-containing protein</fullName>
    </recommendedName>
</protein>
<reference evidence="2 3" key="1">
    <citation type="submission" date="2019-01" db="EMBL/GenBank/DDBJ databases">
        <authorList>
            <person name="Brito A."/>
        </authorList>
    </citation>
    <scope>NUCLEOTIDE SEQUENCE [LARGE SCALE GENOMIC DNA]</scope>
    <source>
        <strain evidence="2">1</strain>
    </source>
</reference>
<dbReference type="AlphaFoldDB" id="A0A563VSW1"/>
<dbReference type="EMBL" id="CAACVJ010000187">
    <property type="protein sequence ID" value="VEP14476.1"/>
    <property type="molecule type" value="Genomic_DNA"/>
</dbReference>
<dbReference type="InterPro" id="IPR043502">
    <property type="entry name" value="DNA/RNA_pol_sf"/>
</dbReference>
<dbReference type="InterPro" id="IPR051083">
    <property type="entry name" value="GrpII_Intron_Splice-Mob/Def"/>
</dbReference>
<dbReference type="InterPro" id="IPR000477">
    <property type="entry name" value="RT_dom"/>
</dbReference>
<dbReference type="Pfam" id="PF00078">
    <property type="entry name" value="RVT_1"/>
    <property type="match status" value="1"/>
</dbReference>
<keyword evidence="3" id="KW-1185">Reference proteome</keyword>
<organism evidence="2 3">
    <name type="scientific">Hyella patelloides LEGE 07179</name>
    <dbReference type="NCBI Taxonomy" id="945734"/>
    <lineage>
        <taxon>Bacteria</taxon>
        <taxon>Bacillati</taxon>
        <taxon>Cyanobacteriota</taxon>
        <taxon>Cyanophyceae</taxon>
        <taxon>Pleurocapsales</taxon>
        <taxon>Hyellaceae</taxon>
        <taxon>Hyella</taxon>
    </lineage>
</organism>
<accession>A0A563VSW1</accession>
<evidence type="ECO:0000313" key="2">
    <source>
        <dbReference type="EMBL" id="VEP14476.1"/>
    </source>
</evidence>
<dbReference type="SUPFAM" id="SSF56672">
    <property type="entry name" value="DNA/RNA polymerases"/>
    <property type="match status" value="1"/>
</dbReference>
<evidence type="ECO:0000313" key="3">
    <source>
        <dbReference type="Proteomes" id="UP000320055"/>
    </source>
</evidence>
<dbReference type="Proteomes" id="UP000320055">
    <property type="component" value="Unassembled WGS sequence"/>
</dbReference>
<evidence type="ECO:0000259" key="1">
    <source>
        <dbReference type="PROSITE" id="PS50878"/>
    </source>
</evidence>